<evidence type="ECO:0000313" key="3">
    <source>
        <dbReference type="Proteomes" id="UP000037460"/>
    </source>
</evidence>
<keyword evidence="3" id="KW-1185">Reference proteome</keyword>
<feature type="region of interest" description="Disordered" evidence="1">
    <location>
        <begin position="66"/>
        <end position="86"/>
    </location>
</feature>
<feature type="compositionally biased region" description="Low complexity" evidence="1">
    <location>
        <begin position="367"/>
        <end position="378"/>
    </location>
</feature>
<feature type="region of interest" description="Disordered" evidence="1">
    <location>
        <begin position="367"/>
        <end position="424"/>
    </location>
</feature>
<evidence type="ECO:0000256" key="1">
    <source>
        <dbReference type="SAM" id="MobiDB-lite"/>
    </source>
</evidence>
<feature type="region of interest" description="Disordered" evidence="1">
    <location>
        <begin position="215"/>
        <end position="246"/>
    </location>
</feature>
<feature type="compositionally biased region" description="Polar residues" evidence="1">
    <location>
        <begin position="413"/>
        <end position="422"/>
    </location>
</feature>
<gene>
    <name evidence="2" type="ORF">Ctob_000304</name>
</gene>
<dbReference type="EMBL" id="JWZX01003273">
    <property type="protein sequence ID" value="KOO22502.1"/>
    <property type="molecule type" value="Genomic_DNA"/>
</dbReference>
<feature type="compositionally biased region" description="Basic residues" evidence="1">
    <location>
        <begin position="233"/>
        <end position="242"/>
    </location>
</feature>
<dbReference type="AlphaFoldDB" id="A0A0M0J847"/>
<evidence type="ECO:0000313" key="2">
    <source>
        <dbReference type="EMBL" id="KOO22502.1"/>
    </source>
</evidence>
<dbReference type="Proteomes" id="UP000037460">
    <property type="component" value="Unassembled WGS sequence"/>
</dbReference>
<accession>A0A0M0J847</accession>
<organism evidence="2 3">
    <name type="scientific">Chrysochromulina tobinii</name>
    <dbReference type="NCBI Taxonomy" id="1460289"/>
    <lineage>
        <taxon>Eukaryota</taxon>
        <taxon>Haptista</taxon>
        <taxon>Haptophyta</taxon>
        <taxon>Prymnesiophyceae</taxon>
        <taxon>Prymnesiales</taxon>
        <taxon>Chrysochromulinaceae</taxon>
        <taxon>Chrysochromulina</taxon>
    </lineage>
</organism>
<protein>
    <submittedName>
        <fullName evidence="2">Uncharacterized protein</fullName>
    </submittedName>
</protein>
<sequence>MVVSCFSCGPRSLCFTSATDSRTVARLDDSSDMPIGPPPGPDYAAKIIEASRSRRSQLNLNMKISLDFSEPPPPPKPSTAEIRERQKQERMSTIQQIVADVKARHHAEQRERNQLDTLDHGINSARARAAMHLELHRLITVHGEETMRQEHARLQAANAESAALAASEAARAMTPMHASLAAMESARKGRQTAWKQRKDNLGEVWGIEEWPRAEPVPSLPVPHPPAEGETKRAPRRPPKLRPMHGDESVGEALGATAIAALPPEQKALYEYMSEAEQAAFAGMSEEQRATFALMTPEERAQSLRLAGMRSLDGELTFTAGMRSSLLSSATVAVKVSSPSSAPPAAASRSLPEGDLYDFLEAAGLGPEPAPANASALPLPLSPHLPRPHANRSKARQSARESPPMASSLPSSSTTKRPGSSPTKAHLRYLDIEQARGDIMTAYPTTIDPAKEEAKARLEKLSAARGVDSSRGGAADRPPFDERWIQLRAPDGGNLYAMLPPMVDGRLCETELGEDVATGTELHPAALLPTGTDFDDEPKLRAARLHATICHHLFAAPVLPAKDEAEGSAASEPALRTPLVVDGGDEAGLGVLGGRGYVGFTHGGTGLLSHIGKQVATSAAVIGLERGAVRAQIANARKEQEDANQKALEEAAARKAAKEAAEAAAAALARERLDDASRKRMQAVFDTLEMPVEDAITFATKYMDGGVVRREAFDEALPLWEEAAAAISDFKKSGKKNDTERCFEAAEKLETKVGDTPTLGGVPFKEALGAS</sequence>
<comment type="caution">
    <text evidence="2">The sequence shown here is derived from an EMBL/GenBank/DDBJ whole genome shotgun (WGS) entry which is preliminary data.</text>
</comment>
<name>A0A0M0J847_9EUKA</name>
<proteinExistence type="predicted"/>
<reference evidence="3" key="1">
    <citation type="journal article" date="2015" name="PLoS Genet.">
        <title>Genome Sequence and Transcriptome Analyses of Chrysochromulina tobin: Metabolic Tools for Enhanced Algal Fitness in the Prominent Order Prymnesiales (Haptophyceae).</title>
        <authorList>
            <person name="Hovde B.T."/>
            <person name="Deodato C.R."/>
            <person name="Hunsperger H.M."/>
            <person name="Ryken S.A."/>
            <person name="Yost W."/>
            <person name="Jha R.K."/>
            <person name="Patterson J."/>
            <person name="Monnat R.J. Jr."/>
            <person name="Barlow S.B."/>
            <person name="Starkenburg S.R."/>
            <person name="Cattolico R.A."/>
        </authorList>
    </citation>
    <scope>NUCLEOTIDE SEQUENCE</scope>
    <source>
        <strain evidence="3">CCMP291</strain>
    </source>
</reference>
<feature type="compositionally biased region" description="Low complexity" evidence="1">
    <location>
        <begin position="401"/>
        <end position="412"/>
    </location>
</feature>
<feature type="compositionally biased region" description="Basic residues" evidence="1">
    <location>
        <begin position="385"/>
        <end position="396"/>
    </location>
</feature>